<dbReference type="AlphaFoldDB" id="A0A7W7W3W9"/>
<organism evidence="2 3">
    <name type="scientific">Lipingzhangella halophila</name>
    <dbReference type="NCBI Taxonomy" id="1783352"/>
    <lineage>
        <taxon>Bacteria</taxon>
        <taxon>Bacillati</taxon>
        <taxon>Actinomycetota</taxon>
        <taxon>Actinomycetes</taxon>
        <taxon>Streptosporangiales</taxon>
        <taxon>Nocardiopsidaceae</taxon>
        <taxon>Lipingzhangella</taxon>
    </lineage>
</organism>
<evidence type="ECO:0000313" key="3">
    <source>
        <dbReference type="Proteomes" id="UP000523007"/>
    </source>
</evidence>
<reference evidence="2 3" key="1">
    <citation type="submission" date="2020-08" db="EMBL/GenBank/DDBJ databases">
        <title>Sequencing the genomes of 1000 actinobacteria strains.</title>
        <authorList>
            <person name="Klenk H.-P."/>
        </authorList>
    </citation>
    <scope>NUCLEOTIDE SEQUENCE [LARGE SCALE GENOMIC DNA]</scope>
    <source>
        <strain evidence="2 3">DSM 102030</strain>
    </source>
</reference>
<evidence type="ECO:0000313" key="2">
    <source>
        <dbReference type="EMBL" id="MBB4932983.1"/>
    </source>
</evidence>
<proteinExistence type="predicted"/>
<dbReference type="InterPro" id="IPR051448">
    <property type="entry name" value="CdaR-like_regulators"/>
</dbReference>
<dbReference type="Gene3D" id="1.10.10.2840">
    <property type="entry name" value="PucR C-terminal helix-turn-helix domain"/>
    <property type="match status" value="1"/>
</dbReference>
<dbReference type="InterPro" id="IPR025736">
    <property type="entry name" value="PucR_C-HTH_dom"/>
</dbReference>
<dbReference type="Gene3D" id="3.30.450.40">
    <property type="match status" value="1"/>
</dbReference>
<sequence length="647" mass="69349">MDAWHDGGTIDAATMVAALDLVAAGRHVSTGEVRHRLDPEGAAPEVPDEVVQHIVGAAARVASWRRREAEWAALTSSARELAELRDVQTLLRRLVERAHDLMGTDVTYLSEYDEATDELWVRATRGAVSADLNQLRVPAGVGLASKVVHTRTAQWTADYGTELELARDTEVDAAVRAEEMHSLLGVPMVASGRVLGVLFAADRSAHTFSADEISLLSAFADHAAVILYTARLLAAERSSAAAAEAAHARAEQHAADIERSALLHEDLTRLVLSGKGAREVVETLARSLGCPVALADRDLRREAATDGAPDTWWDSTGRARPRVRDALERSRQSGHCVDAAGAPDRNPPIVVAVVAGDTHLGGLLVAAPNGGLAAVQRRTVERAAQIVALLTMREQAVAEAEARGHGELVADLVSGRGSIEDAARRARARNIRLDRSWSAVAVLSGADRYGVGRVLRSAAPEWLVGDYREGTVVLMPAEVPRDAARSVHRRLAAASLRPAVAVAADRAVGPEGIAEEVRAAWECAELLPGLGIRDAAAVAGEFAPYLAMFGPGAERAADFVDLTVGRVIDWDTRHGSELMPTLECFAARNGNVARTARDLFVHVNTVKQRLDRVTALLGAGWRDPEAFFRVSVAVRLHRLRRDPSGNH</sequence>
<protein>
    <submittedName>
        <fullName evidence="2">Putative methionine-R-sulfoxide reductase with GAF domain</fullName>
    </submittedName>
</protein>
<dbReference type="Pfam" id="PF13556">
    <property type="entry name" value="HTH_30"/>
    <property type="match status" value="1"/>
</dbReference>
<dbReference type="Pfam" id="PF13185">
    <property type="entry name" value="GAF_2"/>
    <property type="match status" value="1"/>
</dbReference>
<evidence type="ECO:0000259" key="1">
    <source>
        <dbReference type="SMART" id="SM00065"/>
    </source>
</evidence>
<dbReference type="InterPro" id="IPR003018">
    <property type="entry name" value="GAF"/>
</dbReference>
<dbReference type="Proteomes" id="UP000523007">
    <property type="component" value="Unassembled WGS sequence"/>
</dbReference>
<name>A0A7W7W3W9_9ACTN</name>
<gene>
    <name evidence="2" type="ORF">F4561_003803</name>
</gene>
<keyword evidence="3" id="KW-1185">Reference proteome</keyword>
<dbReference type="SMART" id="SM00065">
    <property type="entry name" value="GAF"/>
    <property type="match status" value="1"/>
</dbReference>
<dbReference type="InterPro" id="IPR029016">
    <property type="entry name" value="GAF-like_dom_sf"/>
</dbReference>
<comment type="caution">
    <text evidence="2">The sequence shown here is derived from an EMBL/GenBank/DDBJ whole genome shotgun (WGS) entry which is preliminary data.</text>
</comment>
<accession>A0A7W7W3W9</accession>
<dbReference type="PANTHER" id="PTHR33744:SF1">
    <property type="entry name" value="DNA-BINDING TRANSCRIPTIONAL ACTIVATOR ADER"/>
    <property type="match status" value="1"/>
</dbReference>
<dbReference type="EMBL" id="JACHJT010000001">
    <property type="protein sequence ID" value="MBB4932983.1"/>
    <property type="molecule type" value="Genomic_DNA"/>
</dbReference>
<dbReference type="InterPro" id="IPR042070">
    <property type="entry name" value="PucR_C-HTH_sf"/>
</dbReference>
<dbReference type="SUPFAM" id="SSF55781">
    <property type="entry name" value="GAF domain-like"/>
    <property type="match status" value="1"/>
</dbReference>
<dbReference type="RefSeq" id="WP_184580672.1">
    <property type="nucleotide sequence ID" value="NZ_JACHJT010000001.1"/>
</dbReference>
<feature type="domain" description="GAF" evidence="1">
    <location>
        <begin position="86"/>
        <end position="237"/>
    </location>
</feature>
<dbReference type="PANTHER" id="PTHR33744">
    <property type="entry name" value="CARBOHYDRATE DIACID REGULATOR"/>
    <property type="match status" value="1"/>
</dbReference>